<dbReference type="SMART" id="SM00025">
    <property type="entry name" value="Pumilio"/>
    <property type="match status" value="5"/>
</dbReference>
<evidence type="ECO:0000313" key="6">
    <source>
        <dbReference type="Proteomes" id="UP000007148"/>
    </source>
</evidence>
<feature type="compositionally biased region" description="Low complexity" evidence="3">
    <location>
        <begin position="11"/>
        <end position="28"/>
    </location>
</feature>
<dbReference type="Proteomes" id="UP000007148">
    <property type="component" value="Unassembled WGS sequence"/>
</dbReference>
<feature type="repeat" description="Pumilio" evidence="2">
    <location>
        <begin position="639"/>
        <end position="677"/>
    </location>
</feature>
<protein>
    <submittedName>
        <fullName evidence="5">Related to RNA-binding protein pumilio</fullName>
    </submittedName>
</protein>
<dbReference type="PANTHER" id="PTHR12537:SF48">
    <property type="entry name" value="MEIOTIC COILED-COIL PROTEIN 2"/>
    <property type="match status" value="1"/>
</dbReference>
<comment type="caution">
    <text evidence="5">The sequence shown here is derived from an EMBL/GenBank/DDBJ whole genome shotgun (WGS) entry which is preliminary data.</text>
</comment>
<feature type="repeat" description="Pumilio" evidence="2">
    <location>
        <begin position="836"/>
        <end position="871"/>
    </location>
</feature>
<dbReference type="PROSITE" id="PS50303">
    <property type="entry name" value="PUM_HD"/>
    <property type="match status" value="1"/>
</dbReference>
<dbReference type="FunCoup" id="G4TUK6">
    <property type="interactions" value="270"/>
</dbReference>
<feature type="region of interest" description="Disordered" evidence="3">
    <location>
        <begin position="301"/>
        <end position="349"/>
    </location>
</feature>
<feature type="domain" description="PUM-HD" evidence="4">
    <location>
        <begin position="537"/>
        <end position="897"/>
    </location>
</feature>
<sequence>MSTAAEVEALSYSPSSMSSNWNSSRGASVGQQSGLAMGALQAPSSSSSSTLRRPLATTNSNTIVKNAVSSNLLHSQSSLKPLELASSMLGDQNSVAAAHAHDVRKQSLGSLATRPSSKMLGPLNGAAVGAIGDGRRLSSPQTVHDSSLGMSEIAQAASVLRTLALTPPTSMSSTFDATKNHHDNDSYFRHSPIYPFSHSPSHITPLSQPLVTSPANESGGLSASSYHQLDLSLNANPYDSLAFDSRRPSLASLQNALFGHSLADISQGVSLPASSPTLSSPTTLGLGDHAAQGMHKVQHAPLFNPSKSHQGAPYHQSPSRPSLASSASSSWSLPQAHATGSHSHPSLALSSTNDISRKIGVGPDDWVSSAPVNVDARYPADGNSIYHPLANTSHSTWIHDSSYWSTDSNPLQGLFTTAHSSNQPASIMSLPTPITSPRDSASSASDGFDKLDTLPSFILGTAGLPSEVNLAQHPLLDSPATATFGAQSSIPWDPTTQDRIAPSPAYVRPRMATVLNASPNHSDSAGSSYALPLRLLDSQHQAVPTDDDEALNFLQLLQPNSKPPYHVLVHRIVKRSDQQASIFIQQKLKNAHPDERARIVSAIAERGLEMMQGRFGNWCVQRCLESPCTKEERMKVLACMIGHVVELATNCYGTHVVQKALECEEEFRRVIVTELLNNDPAYTLTSKHCSHVWAKVMELSWVNGPPPPIFSIVNRSLRGKWATLACHETGSLVVQTMFENMDDAGDTLVIVDEILNNLEDVVKTQFGAFVVQHIIEHGDSNSSQRTTLSLINGLAVYGTHDIAVKSILKLLKEKNPITVDAIISKMCEPNVNGTRQKRPIIVDLALSTNGSQIIQAVLPEANKEQRARLYDAVKGHTVTLRGCKTGSRVIWLFDRMRAYYGY</sequence>
<feature type="repeat" description="Pumilio" evidence="2">
    <location>
        <begin position="753"/>
        <end position="789"/>
    </location>
</feature>
<dbReference type="GO" id="GO:0010608">
    <property type="term" value="P:post-transcriptional regulation of gene expression"/>
    <property type="evidence" value="ECO:0007669"/>
    <property type="project" value="TreeGrafter"/>
</dbReference>
<feature type="region of interest" description="Disordered" evidence="3">
    <location>
        <begin position="1"/>
        <end position="57"/>
    </location>
</feature>
<keyword evidence="1" id="KW-0677">Repeat</keyword>
<evidence type="ECO:0000256" key="2">
    <source>
        <dbReference type="PROSITE-ProRule" id="PRU00317"/>
    </source>
</evidence>
<dbReference type="Pfam" id="PF00806">
    <property type="entry name" value="PUF"/>
    <property type="match status" value="6"/>
</dbReference>
<dbReference type="SUPFAM" id="SSF48371">
    <property type="entry name" value="ARM repeat"/>
    <property type="match status" value="1"/>
</dbReference>
<dbReference type="GO" id="GO:0005737">
    <property type="term" value="C:cytoplasm"/>
    <property type="evidence" value="ECO:0007669"/>
    <property type="project" value="TreeGrafter"/>
</dbReference>
<feature type="compositionally biased region" description="Polar residues" evidence="3">
    <location>
        <begin position="338"/>
        <end position="349"/>
    </location>
</feature>
<dbReference type="OMA" id="KSIWDSS"/>
<gene>
    <name evidence="5" type="ORF">PIIN_08986</name>
</gene>
<dbReference type="InterPro" id="IPR001313">
    <property type="entry name" value="Pumilio_RNA-bd_rpt"/>
</dbReference>
<accession>G4TUK6</accession>
<evidence type="ECO:0000259" key="4">
    <source>
        <dbReference type="PROSITE" id="PS50303"/>
    </source>
</evidence>
<organism evidence="5 6">
    <name type="scientific">Serendipita indica (strain DSM 11827)</name>
    <name type="common">Root endophyte fungus</name>
    <name type="synonym">Piriformospora indica</name>
    <dbReference type="NCBI Taxonomy" id="1109443"/>
    <lineage>
        <taxon>Eukaryota</taxon>
        <taxon>Fungi</taxon>
        <taxon>Dikarya</taxon>
        <taxon>Basidiomycota</taxon>
        <taxon>Agaricomycotina</taxon>
        <taxon>Agaricomycetes</taxon>
        <taxon>Sebacinales</taxon>
        <taxon>Serendipitaceae</taxon>
        <taxon>Serendipita</taxon>
    </lineage>
</organism>
<evidence type="ECO:0000313" key="5">
    <source>
        <dbReference type="EMBL" id="CCA74999.1"/>
    </source>
</evidence>
<dbReference type="HOGENOM" id="CLU_321348_0_0_1"/>
<dbReference type="InterPro" id="IPR011989">
    <property type="entry name" value="ARM-like"/>
</dbReference>
<dbReference type="eggNOG" id="KOG1488">
    <property type="taxonomic scope" value="Eukaryota"/>
</dbReference>
<dbReference type="AlphaFoldDB" id="G4TUK6"/>
<evidence type="ECO:0000256" key="3">
    <source>
        <dbReference type="SAM" id="MobiDB-lite"/>
    </source>
</evidence>
<dbReference type="EMBL" id="CAFZ01000384">
    <property type="protein sequence ID" value="CCA74999.1"/>
    <property type="molecule type" value="Genomic_DNA"/>
</dbReference>
<dbReference type="InterPro" id="IPR033133">
    <property type="entry name" value="PUM-HD"/>
</dbReference>
<feature type="compositionally biased region" description="Low complexity" evidence="3">
    <location>
        <begin position="317"/>
        <end position="334"/>
    </location>
</feature>
<dbReference type="InterPro" id="IPR016024">
    <property type="entry name" value="ARM-type_fold"/>
</dbReference>
<dbReference type="PROSITE" id="PS50302">
    <property type="entry name" value="PUM"/>
    <property type="match status" value="3"/>
</dbReference>
<dbReference type="PANTHER" id="PTHR12537">
    <property type="entry name" value="RNA BINDING PROTEIN PUMILIO-RELATED"/>
    <property type="match status" value="1"/>
</dbReference>
<keyword evidence="6" id="KW-1185">Reference proteome</keyword>
<dbReference type="OrthoDB" id="668540at2759"/>
<dbReference type="STRING" id="1109443.G4TUK6"/>
<name>G4TUK6_SERID</name>
<reference evidence="5 6" key="1">
    <citation type="journal article" date="2011" name="PLoS Pathog.">
        <title>Endophytic Life Strategies Decoded by Genome and Transcriptome Analyses of the Mutualistic Root Symbiont Piriformospora indica.</title>
        <authorList>
            <person name="Zuccaro A."/>
            <person name="Lahrmann U."/>
            <person name="Guldener U."/>
            <person name="Langen G."/>
            <person name="Pfiffi S."/>
            <person name="Biedenkopf D."/>
            <person name="Wong P."/>
            <person name="Samans B."/>
            <person name="Grimm C."/>
            <person name="Basiewicz M."/>
            <person name="Murat C."/>
            <person name="Martin F."/>
            <person name="Kogel K.H."/>
        </authorList>
    </citation>
    <scope>NUCLEOTIDE SEQUENCE [LARGE SCALE GENOMIC DNA]</scope>
    <source>
        <strain evidence="5 6">DSM 11827</strain>
    </source>
</reference>
<dbReference type="Gene3D" id="1.25.10.10">
    <property type="entry name" value="Leucine-rich Repeat Variant"/>
    <property type="match status" value="1"/>
</dbReference>
<dbReference type="GO" id="GO:0003730">
    <property type="term" value="F:mRNA 3'-UTR binding"/>
    <property type="evidence" value="ECO:0007669"/>
    <property type="project" value="TreeGrafter"/>
</dbReference>
<proteinExistence type="predicted"/>
<dbReference type="InParanoid" id="G4TUK6"/>
<evidence type="ECO:0000256" key="1">
    <source>
        <dbReference type="ARBA" id="ARBA00022737"/>
    </source>
</evidence>